<evidence type="ECO:0000313" key="2">
    <source>
        <dbReference type="EMBL" id="MDO1447165.1"/>
    </source>
</evidence>
<organism evidence="2 3">
    <name type="scientific">Rhodocytophaga aerolata</name>
    <dbReference type="NCBI Taxonomy" id="455078"/>
    <lineage>
        <taxon>Bacteria</taxon>
        <taxon>Pseudomonadati</taxon>
        <taxon>Bacteroidota</taxon>
        <taxon>Cytophagia</taxon>
        <taxon>Cytophagales</taxon>
        <taxon>Rhodocytophagaceae</taxon>
        <taxon>Rhodocytophaga</taxon>
    </lineage>
</organism>
<dbReference type="PROSITE" id="PS51257">
    <property type="entry name" value="PROKAR_LIPOPROTEIN"/>
    <property type="match status" value="1"/>
</dbReference>
<keyword evidence="1" id="KW-0812">Transmembrane</keyword>
<feature type="transmembrane region" description="Helical" evidence="1">
    <location>
        <begin position="5"/>
        <end position="26"/>
    </location>
</feature>
<dbReference type="EMBL" id="JAUKPO010000006">
    <property type="protein sequence ID" value="MDO1447165.1"/>
    <property type="molecule type" value="Genomic_DNA"/>
</dbReference>
<evidence type="ECO:0000313" key="3">
    <source>
        <dbReference type="Proteomes" id="UP001168528"/>
    </source>
</evidence>
<evidence type="ECO:0000256" key="1">
    <source>
        <dbReference type="SAM" id="Phobius"/>
    </source>
</evidence>
<feature type="transmembrane region" description="Helical" evidence="1">
    <location>
        <begin position="75"/>
        <end position="98"/>
    </location>
</feature>
<proteinExistence type="predicted"/>
<keyword evidence="1" id="KW-1133">Transmembrane helix</keyword>
<reference evidence="2" key="1">
    <citation type="submission" date="2023-07" db="EMBL/GenBank/DDBJ databases">
        <title>The genome sequence of Rhodocytophaga aerolata KACC 12507.</title>
        <authorList>
            <person name="Zhang X."/>
        </authorList>
    </citation>
    <scope>NUCLEOTIDE SEQUENCE</scope>
    <source>
        <strain evidence="2">KACC 12507</strain>
    </source>
</reference>
<feature type="transmembrane region" description="Helical" evidence="1">
    <location>
        <begin position="32"/>
        <end position="54"/>
    </location>
</feature>
<comment type="caution">
    <text evidence="2">The sequence shown here is derived from an EMBL/GenBank/DDBJ whole genome shotgun (WGS) entry which is preliminary data.</text>
</comment>
<accession>A0ABT8R511</accession>
<keyword evidence="1" id="KW-0472">Membrane</keyword>
<gene>
    <name evidence="2" type="ORF">Q0590_12925</name>
</gene>
<feature type="transmembrane region" description="Helical" evidence="1">
    <location>
        <begin position="110"/>
        <end position="134"/>
    </location>
</feature>
<name>A0ABT8R511_9BACT</name>
<sequence length="155" mass="18200">MKKIYFYWIFQIIGWTGCCLFELLAYYNSFGFQIGLLVNAFATLSLGIAITHFYRLLIKKLSWLDLPLQKLFPRIIGSVALMANVMTLVGLPIDYYTVPAMQEVIVNLNLMLVFLFVITWGKYLLLWALFYHLFQYYQRSNTIRLIHIANQLPNK</sequence>
<keyword evidence="3" id="KW-1185">Reference proteome</keyword>
<protein>
    <submittedName>
        <fullName evidence="2">Uncharacterized protein</fullName>
    </submittedName>
</protein>
<dbReference type="Proteomes" id="UP001168528">
    <property type="component" value="Unassembled WGS sequence"/>
</dbReference>
<dbReference type="RefSeq" id="WP_302037967.1">
    <property type="nucleotide sequence ID" value="NZ_JAUKPO010000006.1"/>
</dbReference>